<dbReference type="Gene3D" id="2.60.120.560">
    <property type="entry name" value="Exo-inulinase, domain 1"/>
    <property type="match status" value="1"/>
</dbReference>
<name>A0A517P0P4_9BACT</name>
<dbReference type="InterPro" id="IPR011475">
    <property type="entry name" value="DUF1583"/>
</dbReference>
<dbReference type="InterPro" id="IPR046518">
    <property type="entry name" value="DUF1583_N"/>
</dbReference>
<dbReference type="Pfam" id="PF20407">
    <property type="entry name" value="DUF1583_N"/>
    <property type="match status" value="1"/>
</dbReference>
<dbReference type="Proteomes" id="UP000319817">
    <property type="component" value="Chromosome"/>
</dbReference>
<feature type="domain" description="DUF1583" evidence="2">
    <location>
        <begin position="642"/>
        <end position="876"/>
    </location>
</feature>
<protein>
    <submittedName>
        <fullName evidence="4">Uncharacterized protein</fullName>
    </submittedName>
</protein>
<gene>
    <name evidence="4" type="ORF">K239x_49490</name>
</gene>
<dbReference type="OrthoDB" id="230384at2"/>
<feature type="domain" description="DUF1583" evidence="3">
    <location>
        <begin position="477"/>
        <end position="620"/>
    </location>
</feature>
<proteinExistence type="predicted"/>
<dbReference type="InterPro" id="IPR022660">
    <property type="entry name" value="DUF1581"/>
</dbReference>
<sequence precursor="true">MLMTAGLSNFASADIQPSVTASIFDGQHVPQSSLWAIRHADSLPAEQQLRFLESWLLPNHVNQDVRVTCDFVTPESVPQETLRDYSPKDFIVSPLIRLLDLSEEHDSLDRLATAVDNLRSSKGDGHLAANKAANTVAVDIVAALIALQARSTSDDQQTEAAQLISDSLKSFTKQPAGQEQNRDAVLIALATVCERPKLAAHISSSATMVESRYRPAQHQEAWHRHLYATLNKLRRSITVDDQQSAGEPIDQTIRSDQWHWVPRRTAETIGNGYPISSWRLNRGSAFCTQSNSDDALFFASPMSGDIQSQAKIFGAGMRRGHIRLAGDLWAAPAFDPNQVAVGQTDGSIQTIDLVPPFWDVANSQPVRYHTAIQKGELQTAFNGRIVHRQSIATADNLPLSPWVSLRSCFRANSGMENVRISGDIRVPDKILMITAKSLRDWNDYYSSRTNPNAWKATQTSEVGSLEIRSEQDHRLTNGSHAPRLLTYNRPVLEDGTIEFDYWYQPDRTLVHPVVGDHALLITDSSIAIHQITRGLSERRLIRSDNVQWVLRDATTPLARGQWNRMRIEFVGSTVTFYLNDQPIHELQSPADYRRRLGLFHYADQTQARVRHASWTGKWDKTIPPVQRQDLARIPAWLAVDESQRISQTLAYRFDANSIELGQLKITSGGGESTITPTDDGVTVVRPAVKAYREAKLALPVQLTGDFDITAGFKNLIVESETGKIGVIMLEADLGASDETNEDGFQTVMMQLRERHSGDSVGQLMTLKKIRGESARHYSPGTISLARSGKLRLSRRGATIYAFLAENDSQQFCLIGQSACSTADLPTDGIRLGSQIQGTSGKTTVQWIGVDIRSETLVARQLPSRVAQKRSLQQLNDERKRLTQSFHYDFKAGVPPSELFYFWNRNQSPGLEPTDDGLIIVSPGTRGYASAGLVFQPTVRGDFDITIEFDPAGLAKATNGTNSSVGLQIEPPGGMQLNSFAESTADAFATRAQQRLRLPTNPRSYDYLRLGTQTGIADQLRIAQRDQSIYLIAGNSKSDQQWIIAARNVETTSLTPGGIRMLVHTGDAEKTSRVLLKSLDIRATQPIPIPSEKEAVPALNNSPSMIQSLLDRFQP</sequence>
<dbReference type="AlphaFoldDB" id="A0A517P0P4"/>
<accession>A0A517P0P4</accession>
<dbReference type="EMBL" id="CP036526">
    <property type="protein sequence ID" value="QDT12934.1"/>
    <property type="molecule type" value="Genomic_DNA"/>
</dbReference>
<dbReference type="Pfam" id="PF07622">
    <property type="entry name" value="DUF1583"/>
    <property type="match status" value="1"/>
</dbReference>
<dbReference type="RefSeq" id="WP_145420749.1">
    <property type="nucleotide sequence ID" value="NZ_CP036526.1"/>
</dbReference>
<evidence type="ECO:0000313" key="5">
    <source>
        <dbReference type="Proteomes" id="UP000319817"/>
    </source>
</evidence>
<reference evidence="4 5" key="1">
    <citation type="submission" date="2019-02" db="EMBL/GenBank/DDBJ databases">
        <title>Deep-cultivation of Planctomycetes and their phenomic and genomic characterization uncovers novel biology.</title>
        <authorList>
            <person name="Wiegand S."/>
            <person name="Jogler M."/>
            <person name="Boedeker C."/>
            <person name="Pinto D."/>
            <person name="Vollmers J."/>
            <person name="Rivas-Marin E."/>
            <person name="Kohn T."/>
            <person name="Peeters S.H."/>
            <person name="Heuer A."/>
            <person name="Rast P."/>
            <person name="Oberbeckmann S."/>
            <person name="Bunk B."/>
            <person name="Jeske O."/>
            <person name="Meyerdierks A."/>
            <person name="Storesund J.E."/>
            <person name="Kallscheuer N."/>
            <person name="Luecker S."/>
            <person name="Lage O.M."/>
            <person name="Pohl T."/>
            <person name="Merkel B.J."/>
            <person name="Hornburger P."/>
            <person name="Mueller R.-W."/>
            <person name="Bruemmer F."/>
            <person name="Labrenz M."/>
            <person name="Spormann A.M."/>
            <person name="Op den Camp H."/>
            <person name="Overmann J."/>
            <person name="Amann R."/>
            <person name="Jetten M.S.M."/>
            <person name="Mascher T."/>
            <person name="Medema M.H."/>
            <person name="Devos D.P."/>
            <person name="Kaster A.-K."/>
            <person name="Ovreas L."/>
            <person name="Rohde M."/>
            <person name="Galperin M.Y."/>
            <person name="Jogler C."/>
        </authorList>
    </citation>
    <scope>NUCLEOTIDE SEQUENCE [LARGE SCALE GENOMIC DNA]</scope>
    <source>
        <strain evidence="4 5">K23_9</strain>
    </source>
</reference>
<evidence type="ECO:0000259" key="3">
    <source>
        <dbReference type="Pfam" id="PF20407"/>
    </source>
</evidence>
<evidence type="ECO:0000313" key="4">
    <source>
        <dbReference type="EMBL" id="QDT12934.1"/>
    </source>
</evidence>
<organism evidence="4 5">
    <name type="scientific">Stieleria marina</name>
    <dbReference type="NCBI Taxonomy" id="1930275"/>
    <lineage>
        <taxon>Bacteria</taxon>
        <taxon>Pseudomonadati</taxon>
        <taxon>Planctomycetota</taxon>
        <taxon>Planctomycetia</taxon>
        <taxon>Pirellulales</taxon>
        <taxon>Pirellulaceae</taxon>
        <taxon>Stieleria</taxon>
    </lineage>
</organism>
<evidence type="ECO:0000259" key="1">
    <source>
        <dbReference type="Pfam" id="PF07619"/>
    </source>
</evidence>
<dbReference type="Pfam" id="PF07619">
    <property type="entry name" value="DUF1581"/>
    <property type="match status" value="1"/>
</dbReference>
<evidence type="ECO:0000259" key="2">
    <source>
        <dbReference type="Pfam" id="PF07622"/>
    </source>
</evidence>
<keyword evidence="5" id="KW-1185">Reference proteome</keyword>
<feature type="domain" description="DUF1581" evidence="1">
    <location>
        <begin position="371"/>
        <end position="451"/>
    </location>
</feature>